<keyword evidence="3" id="KW-0732">Signal</keyword>
<feature type="compositionally biased region" description="Basic and acidic residues" evidence="2">
    <location>
        <begin position="246"/>
        <end position="256"/>
    </location>
</feature>
<feature type="signal peptide" evidence="3">
    <location>
        <begin position="1"/>
        <end position="17"/>
    </location>
</feature>
<proteinExistence type="predicted"/>
<evidence type="ECO:0000256" key="3">
    <source>
        <dbReference type="SAM" id="SignalP"/>
    </source>
</evidence>
<keyword evidence="5" id="KW-1185">Reference proteome</keyword>
<evidence type="ECO:0000313" key="5">
    <source>
        <dbReference type="Proteomes" id="UP001648503"/>
    </source>
</evidence>
<keyword evidence="1" id="KW-0175">Coiled coil</keyword>
<dbReference type="Proteomes" id="UP001648503">
    <property type="component" value="Unassembled WGS sequence"/>
</dbReference>
<accession>A0ABQ8F534</accession>
<dbReference type="EMBL" id="JAFCIX010000390">
    <property type="protein sequence ID" value="KAH6592113.1"/>
    <property type="molecule type" value="Genomic_DNA"/>
</dbReference>
<feature type="coiled-coil region" evidence="1">
    <location>
        <begin position="102"/>
        <end position="163"/>
    </location>
</feature>
<comment type="caution">
    <text evidence="4">The sequence shown here is derived from an EMBL/GenBank/DDBJ whole genome shotgun (WGS) entry which is preliminary data.</text>
</comment>
<evidence type="ECO:0000313" key="4">
    <source>
        <dbReference type="EMBL" id="KAH6592113.1"/>
    </source>
</evidence>
<gene>
    <name evidence="4" type="ORF">BASA50_008259</name>
</gene>
<feature type="chain" id="PRO_5045123363" evidence="3">
    <location>
        <begin position="18"/>
        <end position="268"/>
    </location>
</feature>
<evidence type="ECO:0000256" key="1">
    <source>
        <dbReference type="SAM" id="Coils"/>
    </source>
</evidence>
<feature type="compositionally biased region" description="Polar residues" evidence="2">
    <location>
        <begin position="233"/>
        <end position="244"/>
    </location>
</feature>
<sequence>MQIKLQMILLLSLCAYAKNPKASKSTTEAESGNASPTKARERPSILYTHTCGSGVVTYSLTAPSNRKGRFKNFAGLMCDAYDLFLSNRPPIYKNIKMESKKCEDAKKASKKTEDSLAFLKKNMKSEGYNDQPDPIKRDLRFELQRLKEKKQDMARQHKKVCNEYKEFKKTVKVPLREFEKEDKVILDRANRYLQICMNDIPNCKEENFAVWSFMATMIENPKRKVTHDAASEQGATQEQSNPNANPEEKPRMNDGRFKRFMAKLRKAV</sequence>
<reference evidence="4 5" key="1">
    <citation type="submission" date="2021-02" db="EMBL/GenBank/DDBJ databases">
        <title>Variation within the Batrachochytrium salamandrivorans European outbreak.</title>
        <authorList>
            <person name="Kelly M."/>
            <person name="Pasmans F."/>
            <person name="Shea T.P."/>
            <person name="Munoz J.F."/>
            <person name="Carranza S."/>
            <person name="Cuomo C.A."/>
            <person name="Martel A."/>
        </authorList>
    </citation>
    <scope>NUCLEOTIDE SEQUENCE [LARGE SCALE GENOMIC DNA]</scope>
    <source>
        <strain evidence="4 5">AMFP18/2</strain>
    </source>
</reference>
<organism evidence="4 5">
    <name type="scientific">Batrachochytrium salamandrivorans</name>
    <dbReference type="NCBI Taxonomy" id="1357716"/>
    <lineage>
        <taxon>Eukaryota</taxon>
        <taxon>Fungi</taxon>
        <taxon>Fungi incertae sedis</taxon>
        <taxon>Chytridiomycota</taxon>
        <taxon>Chytridiomycota incertae sedis</taxon>
        <taxon>Chytridiomycetes</taxon>
        <taxon>Rhizophydiales</taxon>
        <taxon>Rhizophydiales incertae sedis</taxon>
        <taxon>Batrachochytrium</taxon>
    </lineage>
</organism>
<feature type="region of interest" description="Disordered" evidence="2">
    <location>
        <begin position="224"/>
        <end position="256"/>
    </location>
</feature>
<name>A0ABQ8F534_9FUNG</name>
<evidence type="ECO:0000256" key="2">
    <source>
        <dbReference type="SAM" id="MobiDB-lite"/>
    </source>
</evidence>
<protein>
    <submittedName>
        <fullName evidence="4">Uncharacterized protein</fullName>
    </submittedName>
</protein>